<organism evidence="4 5">
    <name type="scientific">Microbacterium lacus</name>
    <dbReference type="NCBI Taxonomy" id="415217"/>
    <lineage>
        <taxon>Bacteria</taxon>
        <taxon>Bacillati</taxon>
        <taxon>Actinomycetota</taxon>
        <taxon>Actinomycetes</taxon>
        <taxon>Micrococcales</taxon>
        <taxon>Microbacteriaceae</taxon>
        <taxon>Microbacterium</taxon>
    </lineage>
</organism>
<reference evidence="4 5" key="1">
    <citation type="journal article" date="2019" name="Int. J. Syst. Evol. Microbiol.">
        <title>The Global Catalogue of Microorganisms (GCM) 10K type strain sequencing project: providing services to taxonomists for standard genome sequencing and annotation.</title>
        <authorList>
            <consortium name="The Broad Institute Genomics Platform"/>
            <consortium name="The Broad Institute Genome Sequencing Center for Infectious Disease"/>
            <person name="Wu L."/>
            <person name="Ma J."/>
        </authorList>
    </citation>
    <scope>NUCLEOTIDE SEQUENCE [LARGE SCALE GENOMIC DNA]</scope>
    <source>
        <strain evidence="4 5">JCM 15575</strain>
    </source>
</reference>
<keyword evidence="1" id="KW-0808">Transferase</keyword>
<dbReference type="InterPro" id="IPR000182">
    <property type="entry name" value="GNAT_dom"/>
</dbReference>
<sequence length="181" mass="19436">MSGADAPAVPSAEWLVEQVEWTDPRAHALRDAMDAEIGPRYAGRLDDVPQDVAERIGAALSVAPETIVATVIVTNAEGEAVGHAALRDLGAEFAGSLEVKRVYVAPDARGSGVSRLLMAELERIAADLGAQRLILQTGDRQPEAVALYERIGYTRIPIYPPYLEIAFSQCFEKPVARRAAA</sequence>
<comment type="caution">
    <text evidence="4">The sequence shown here is derived from an EMBL/GenBank/DDBJ whole genome shotgun (WGS) entry which is preliminary data.</text>
</comment>
<dbReference type="InterPro" id="IPR016181">
    <property type="entry name" value="Acyl_CoA_acyltransferase"/>
</dbReference>
<dbReference type="Pfam" id="PF00583">
    <property type="entry name" value="Acetyltransf_1"/>
    <property type="match status" value="1"/>
</dbReference>
<evidence type="ECO:0000313" key="5">
    <source>
        <dbReference type="Proteomes" id="UP001500596"/>
    </source>
</evidence>
<evidence type="ECO:0000256" key="2">
    <source>
        <dbReference type="ARBA" id="ARBA00023315"/>
    </source>
</evidence>
<accession>A0ABN2G8R6</accession>
<dbReference type="InterPro" id="IPR050832">
    <property type="entry name" value="Bact_Acetyltransf"/>
</dbReference>
<dbReference type="Proteomes" id="UP001500596">
    <property type="component" value="Unassembled WGS sequence"/>
</dbReference>
<evidence type="ECO:0000256" key="1">
    <source>
        <dbReference type="ARBA" id="ARBA00022679"/>
    </source>
</evidence>
<evidence type="ECO:0000313" key="4">
    <source>
        <dbReference type="EMBL" id="GAA1667116.1"/>
    </source>
</evidence>
<dbReference type="CDD" id="cd04301">
    <property type="entry name" value="NAT_SF"/>
    <property type="match status" value="1"/>
</dbReference>
<name>A0ABN2G8R6_9MICO</name>
<dbReference type="RefSeq" id="WP_344052059.1">
    <property type="nucleotide sequence ID" value="NZ_BAAAPK010000001.1"/>
</dbReference>
<dbReference type="EMBL" id="BAAAPK010000001">
    <property type="protein sequence ID" value="GAA1667116.1"/>
    <property type="molecule type" value="Genomic_DNA"/>
</dbReference>
<dbReference type="PROSITE" id="PS51186">
    <property type="entry name" value="GNAT"/>
    <property type="match status" value="1"/>
</dbReference>
<dbReference type="Gene3D" id="3.40.630.30">
    <property type="match status" value="1"/>
</dbReference>
<dbReference type="SUPFAM" id="SSF55729">
    <property type="entry name" value="Acyl-CoA N-acyltransferases (Nat)"/>
    <property type="match status" value="1"/>
</dbReference>
<dbReference type="PANTHER" id="PTHR43877:SF2">
    <property type="entry name" value="AMINOALKYLPHOSPHONATE N-ACETYLTRANSFERASE-RELATED"/>
    <property type="match status" value="1"/>
</dbReference>
<evidence type="ECO:0000259" key="3">
    <source>
        <dbReference type="PROSITE" id="PS51186"/>
    </source>
</evidence>
<gene>
    <name evidence="4" type="ORF">GCM10009807_09130</name>
</gene>
<keyword evidence="2" id="KW-0012">Acyltransferase</keyword>
<keyword evidence="5" id="KW-1185">Reference proteome</keyword>
<protein>
    <recommendedName>
        <fullName evidence="3">N-acetyltransferase domain-containing protein</fullName>
    </recommendedName>
</protein>
<feature type="domain" description="N-acetyltransferase" evidence="3">
    <location>
        <begin position="27"/>
        <end position="176"/>
    </location>
</feature>
<dbReference type="PANTHER" id="PTHR43877">
    <property type="entry name" value="AMINOALKYLPHOSPHONATE N-ACETYLTRANSFERASE-RELATED-RELATED"/>
    <property type="match status" value="1"/>
</dbReference>
<proteinExistence type="predicted"/>